<evidence type="ECO:0000256" key="5">
    <source>
        <dbReference type="ARBA" id="ARBA00023014"/>
    </source>
</evidence>
<dbReference type="PANTHER" id="PTHR30426">
    <property type="entry name" value="4-HYDROXY-3-METHYLBUT-2-ENYL DIPHOSPHATE REDUCTASE"/>
    <property type="match status" value="1"/>
</dbReference>
<dbReference type="UniPathway" id="UPA00059">
    <property type="reaction ID" value="UER00105"/>
</dbReference>
<comment type="cofactor">
    <cofactor evidence="1">
        <name>[4Fe-4S] cluster</name>
        <dbReference type="ChEBI" id="CHEBI:49883"/>
    </cofactor>
</comment>
<feature type="binding site" evidence="6">
    <location>
        <position position="25"/>
    </location>
    <ligand>
        <name>dimethylallyl diphosphate</name>
        <dbReference type="ChEBI" id="CHEBI:57623"/>
    </ligand>
</feature>
<feature type="binding site" evidence="6">
    <location>
        <position position="148"/>
    </location>
    <ligand>
        <name>(2E)-4-hydroxy-3-methylbut-2-enyl diphosphate</name>
        <dbReference type="ChEBI" id="CHEBI:128753"/>
    </ligand>
</feature>
<dbReference type="UniPathway" id="UPA00056">
    <property type="reaction ID" value="UER00097"/>
</dbReference>
<feature type="binding site" evidence="6">
    <location>
        <position position="25"/>
    </location>
    <ligand>
        <name>isopentenyl diphosphate</name>
        <dbReference type="ChEBI" id="CHEBI:128769"/>
    </ligand>
</feature>
<feature type="binding site" evidence="6">
    <location>
        <position position="108"/>
    </location>
    <ligand>
        <name>(2E)-4-hydroxy-3-methylbut-2-enyl diphosphate</name>
        <dbReference type="ChEBI" id="CHEBI:128753"/>
    </ligand>
</feature>
<feature type="binding site" evidence="6">
    <location>
        <position position="25"/>
    </location>
    <ligand>
        <name>(2E)-4-hydroxy-3-methylbut-2-enyl diphosphate</name>
        <dbReference type="ChEBI" id="CHEBI:128753"/>
    </ligand>
</feature>
<evidence type="ECO:0000256" key="1">
    <source>
        <dbReference type="ARBA" id="ARBA00001966"/>
    </source>
</evidence>
<feature type="binding site" evidence="6">
    <location>
        <position position="206"/>
    </location>
    <ligand>
        <name>(2E)-4-hydroxy-3-methylbut-2-enyl diphosphate</name>
        <dbReference type="ChEBI" id="CHEBI:128753"/>
    </ligand>
</feature>
<dbReference type="EC" id="1.17.7.4" evidence="6"/>
<feature type="binding site" evidence="6">
    <location>
        <position position="108"/>
    </location>
    <ligand>
        <name>dimethylallyl diphosphate</name>
        <dbReference type="ChEBI" id="CHEBI:57623"/>
    </ligand>
</feature>
<feature type="binding site" evidence="6">
    <location>
        <position position="250"/>
    </location>
    <ligand>
        <name>(2E)-4-hydroxy-3-methylbut-2-enyl diphosphate</name>
        <dbReference type="ChEBI" id="CHEBI:128753"/>
    </ligand>
</feature>
<feature type="binding site" evidence="6">
    <location>
        <position position="207"/>
    </location>
    <ligand>
        <name>dimethylallyl diphosphate</name>
        <dbReference type="ChEBI" id="CHEBI:57623"/>
    </ligand>
</feature>
<dbReference type="EMBL" id="CP036317">
    <property type="protein sequence ID" value="QDV19932.1"/>
    <property type="molecule type" value="Genomic_DNA"/>
</dbReference>
<feature type="binding site" evidence="6">
    <location>
        <position position="206"/>
    </location>
    <ligand>
        <name>isopentenyl diphosphate</name>
        <dbReference type="ChEBI" id="CHEBI:128769"/>
    </ligand>
</feature>
<evidence type="ECO:0000313" key="8">
    <source>
        <dbReference type="Proteomes" id="UP000320839"/>
    </source>
</evidence>
<comment type="caution">
    <text evidence="6">Lacks conserved residue(s) required for the propagation of feature annotation.</text>
</comment>
<feature type="binding site" evidence="6">
    <location>
        <position position="207"/>
    </location>
    <ligand>
        <name>isopentenyl diphosphate</name>
        <dbReference type="ChEBI" id="CHEBI:128769"/>
    </ligand>
</feature>
<dbReference type="PANTHER" id="PTHR30426:SF0">
    <property type="entry name" value="4-HYDROXY-3-METHYLBUT-2-ENYL DIPHOSPHATE REDUCTASE"/>
    <property type="match status" value="1"/>
</dbReference>
<dbReference type="Gene3D" id="3.40.1010.20">
    <property type="entry name" value="4-hydroxy-3-methylbut-2-enyl diphosphate reductase, catalytic domain"/>
    <property type="match status" value="2"/>
</dbReference>
<feature type="binding site" evidence="6">
    <location>
        <position position="207"/>
    </location>
    <ligand>
        <name>(2E)-4-hydroxy-3-methylbut-2-enyl diphosphate</name>
        <dbReference type="ChEBI" id="CHEBI:128753"/>
    </ligand>
</feature>
<feature type="binding site" evidence="6">
    <location>
        <position position="250"/>
    </location>
    <ligand>
        <name>isopentenyl diphosphate</name>
        <dbReference type="ChEBI" id="CHEBI:128769"/>
    </ligand>
</feature>
<dbReference type="GO" id="GO:0046872">
    <property type="term" value="F:metal ion binding"/>
    <property type="evidence" value="ECO:0007669"/>
    <property type="project" value="UniProtKB-KW"/>
</dbReference>
<feature type="binding site" evidence="6">
    <location>
        <position position="250"/>
    </location>
    <ligand>
        <name>dimethylallyl diphosphate</name>
        <dbReference type="ChEBI" id="CHEBI:57623"/>
    </ligand>
</feature>
<feature type="binding site" evidence="6">
    <location>
        <position position="208"/>
    </location>
    <ligand>
        <name>isopentenyl diphosphate</name>
        <dbReference type="ChEBI" id="CHEBI:128769"/>
    </ligand>
</feature>
<name>A0A518FUB0_9PLAN</name>
<evidence type="ECO:0000256" key="6">
    <source>
        <dbReference type="HAMAP-Rule" id="MF_00191"/>
    </source>
</evidence>
<gene>
    <name evidence="6 7" type="primary">ispH</name>
    <name evidence="7" type="ORF">Pan153_46010</name>
</gene>
<comment type="catalytic activity">
    <reaction evidence="6">
        <text>isopentenyl diphosphate + 2 oxidized [2Fe-2S]-[ferredoxin] + H2O = (2E)-4-hydroxy-3-methylbut-2-enyl diphosphate + 2 reduced [2Fe-2S]-[ferredoxin] + 2 H(+)</text>
        <dbReference type="Rhea" id="RHEA:24488"/>
        <dbReference type="Rhea" id="RHEA-COMP:10000"/>
        <dbReference type="Rhea" id="RHEA-COMP:10001"/>
        <dbReference type="ChEBI" id="CHEBI:15377"/>
        <dbReference type="ChEBI" id="CHEBI:15378"/>
        <dbReference type="ChEBI" id="CHEBI:33737"/>
        <dbReference type="ChEBI" id="CHEBI:33738"/>
        <dbReference type="ChEBI" id="CHEBI:128753"/>
        <dbReference type="ChEBI" id="CHEBI:128769"/>
        <dbReference type="EC" id="1.17.7.4"/>
    </reaction>
</comment>
<dbReference type="Gene3D" id="3.40.50.11270">
    <property type="match status" value="1"/>
</dbReference>
<keyword evidence="4" id="KW-0408">Iron</keyword>
<dbReference type="GO" id="GO:0016114">
    <property type="term" value="P:terpenoid biosynthetic process"/>
    <property type="evidence" value="ECO:0007669"/>
    <property type="project" value="UniProtKB-UniRule"/>
</dbReference>
<feature type="binding site" evidence="6">
    <location>
        <position position="108"/>
    </location>
    <ligand>
        <name>isopentenyl diphosphate</name>
        <dbReference type="ChEBI" id="CHEBI:128769"/>
    </ligand>
</feature>
<dbReference type="CDD" id="cd13944">
    <property type="entry name" value="lytB_ispH"/>
    <property type="match status" value="1"/>
</dbReference>
<evidence type="ECO:0000313" key="7">
    <source>
        <dbReference type="EMBL" id="QDV19932.1"/>
    </source>
</evidence>
<sequence>MAIECLEEVIRIFGNEIYVYHEIVHNKYVVNRFTNLGVTFVDAVCEVPENSILVFSAHGVSPQIREEARERNIRTIDATCPLVTKVHTEAIKYARDGYNIILIGHEGHDEVIGTMGEAPESITLIETPEEVESLAFPESAKLAYLTQTTLSVDEAGRVIESLKQKYPQIESPPKEDICYATTNRQQAVSELVPQADLVLVLGSQNSSNSKRLMEIGKAAGKPSFLIDGVQELNPEWLENCETILITAGASAPEVVVQELVQYLEEEHRAEVETATIRQESVRFPLPRELRAL</sequence>
<evidence type="ECO:0000256" key="3">
    <source>
        <dbReference type="ARBA" id="ARBA00022723"/>
    </source>
</evidence>
<keyword evidence="6" id="KW-0414">Isoprene biosynthesis</keyword>
<dbReference type="GO" id="GO:0051745">
    <property type="term" value="F:4-hydroxy-3-methylbut-2-enyl diphosphate reductase activity"/>
    <property type="evidence" value="ECO:0007669"/>
    <property type="project" value="UniProtKB-UniRule"/>
</dbReference>
<accession>A0A518FUB0</accession>
<dbReference type="AlphaFoldDB" id="A0A518FUB0"/>
<evidence type="ECO:0000256" key="4">
    <source>
        <dbReference type="ARBA" id="ARBA00023004"/>
    </source>
</evidence>
<organism evidence="7 8">
    <name type="scientific">Gimesia panareensis</name>
    <dbReference type="NCBI Taxonomy" id="2527978"/>
    <lineage>
        <taxon>Bacteria</taxon>
        <taxon>Pseudomonadati</taxon>
        <taxon>Planctomycetota</taxon>
        <taxon>Planctomycetia</taxon>
        <taxon>Planctomycetales</taxon>
        <taxon>Planctomycetaceae</taxon>
        <taxon>Gimesia</taxon>
    </lineage>
</organism>
<comment type="pathway">
    <text evidence="6">Isoprenoid biosynthesis; isopentenyl diphosphate biosynthesis via DXP pathway; isopentenyl diphosphate from 1-deoxy-D-xylulose 5-phosphate: step 6/6.</text>
</comment>
<feature type="binding site" evidence="6">
    <location>
        <position position="206"/>
    </location>
    <ligand>
        <name>dimethylallyl diphosphate</name>
        <dbReference type="ChEBI" id="CHEBI:57623"/>
    </ligand>
</feature>
<feature type="binding site" evidence="6">
    <location>
        <position position="58"/>
    </location>
    <ligand>
        <name>isopentenyl diphosphate</name>
        <dbReference type="ChEBI" id="CHEBI:128769"/>
    </ligand>
</feature>
<comment type="pathway">
    <text evidence="6">Isoprenoid biosynthesis; dimethylallyl diphosphate biosynthesis; dimethylallyl diphosphate from (2E)-4-hydroxy-3-methylbutenyl diphosphate: step 1/1.</text>
</comment>
<feature type="binding site" evidence="6">
    <location>
        <position position="58"/>
    </location>
    <ligand>
        <name>dimethylallyl diphosphate</name>
        <dbReference type="ChEBI" id="CHEBI:57623"/>
    </ligand>
</feature>
<reference evidence="7 8" key="1">
    <citation type="submission" date="2019-02" db="EMBL/GenBank/DDBJ databases">
        <title>Deep-cultivation of Planctomycetes and their phenomic and genomic characterization uncovers novel biology.</title>
        <authorList>
            <person name="Wiegand S."/>
            <person name="Jogler M."/>
            <person name="Boedeker C."/>
            <person name="Pinto D."/>
            <person name="Vollmers J."/>
            <person name="Rivas-Marin E."/>
            <person name="Kohn T."/>
            <person name="Peeters S.H."/>
            <person name="Heuer A."/>
            <person name="Rast P."/>
            <person name="Oberbeckmann S."/>
            <person name="Bunk B."/>
            <person name="Jeske O."/>
            <person name="Meyerdierks A."/>
            <person name="Storesund J.E."/>
            <person name="Kallscheuer N."/>
            <person name="Luecker S."/>
            <person name="Lage O.M."/>
            <person name="Pohl T."/>
            <person name="Merkel B.J."/>
            <person name="Hornburger P."/>
            <person name="Mueller R.-W."/>
            <person name="Bruemmer F."/>
            <person name="Labrenz M."/>
            <person name="Spormann A.M."/>
            <person name="Op den Camp H."/>
            <person name="Overmann J."/>
            <person name="Amann R."/>
            <person name="Jetten M.S.M."/>
            <person name="Mascher T."/>
            <person name="Medema M.H."/>
            <person name="Devos D.P."/>
            <person name="Kaster A.-K."/>
            <person name="Ovreas L."/>
            <person name="Rohde M."/>
            <person name="Galperin M.Y."/>
            <person name="Jogler C."/>
        </authorList>
    </citation>
    <scope>NUCLEOTIDE SEQUENCE [LARGE SCALE GENOMIC DNA]</scope>
    <source>
        <strain evidence="7 8">Pan153</strain>
    </source>
</reference>
<comment type="similarity">
    <text evidence="6">Belongs to the IspH family.</text>
</comment>
<feature type="binding site" evidence="6">
    <location>
        <position position="208"/>
    </location>
    <ligand>
        <name>(2E)-4-hydroxy-3-methylbut-2-enyl diphosphate</name>
        <dbReference type="ChEBI" id="CHEBI:128753"/>
    </ligand>
</feature>
<dbReference type="HAMAP" id="MF_00191">
    <property type="entry name" value="IspH"/>
    <property type="match status" value="1"/>
</dbReference>
<keyword evidence="5" id="KW-0411">Iron-sulfur</keyword>
<dbReference type="GO" id="GO:0019288">
    <property type="term" value="P:isopentenyl diphosphate biosynthetic process, methylerythritol 4-phosphate pathway"/>
    <property type="evidence" value="ECO:0007669"/>
    <property type="project" value="UniProtKB-UniRule"/>
</dbReference>
<feature type="binding site" evidence="6">
    <location>
        <position position="58"/>
    </location>
    <ligand>
        <name>(2E)-4-hydroxy-3-methylbut-2-enyl diphosphate</name>
        <dbReference type="ChEBI" id="CHEBI:128753"/>
    </ligand>
</feature>
<protein>
    <recommendedName>
        <fullName evidence="6">4-hydroxy-3-methylbut-2-enyl diphosphate reductase</fullName>
        <shortName evidence="6">HMBPP reductase</shortName>
        <ecNumber evidence="6">1.17.7.4</ecNumber>
    </recommendedName>
</protein>
<feature type="binding site" evidence="6">
    <location>
        <position position="208"/>
    </location>
    <ligand>
        <name>dimethylallyl diphosphate</name>
        <dbReference type="ChEBI" id="CHEBI:57623"/>
    </ligand>
</feature>
<dbReference type="Proteomes" id="UP000320839">
    <property type="component" value="Chromosome"/>
</dbReference>
<keyword evidence="2" id="KW-0004">4Fe-4S</keyword>
<dbReference type="NCBIfam" id="TIGR00216">
    <property type="entry name" value="ispH_lytB"/>
    <property type="match status" value="1"/>
</dbReference>
<proteinExistence type="inferred from homology"/>
<dbReference type="GO" id="GO:0050992">
    <property type="term" value="P:dimethylallyl diphosphate biosynthetic process"/>
    <property type="evidence" value="ECO:0007669"/>
    <property type="project" value="UniProtKB-UniRule"/>
</dbReference>
<evidence type="ECO:0000256" key="2">
    <source>
        <dbReference type="ARBA" id="ARBA00022485"/>
    </source>
</evidence>
<dbReference type="InterPro" id="IPR003451">
    <property type="entry name" value="LytB/IspH"/>
</dbReference>
<dbReference type="GO" id="GO:0051539">
    <property type="term" value="F:4 iron, 4 sulfur cluster binding"/>
    <property type="evidence" value="ECO:0007669"/>
    <property type="project" value="UniProtKB-KW"/>
</dbReference>
<keyword evidence="3" id="KW-0479">Metal-binding</keyword>
<feature type="active site" description="Proton donor" evidence="6">
    <location>
        <position position="110"/>
    </location>
</feature>
<comment type="catalytic activity">
    <reaction evidence="6">
        <text>dimethylallyl diphosphate + 2 oxidized [2Fe-2S]-[ferredoxin] + H2O = (2E)-4-hydroxy-3-methylbut-2-enyl diphosphate + 2 reduced [2Fe-2S]-[ferredoxin] + 2 H(+)</text>
        <dbReference type="Rhea" id="RHEA:24825"/>
        <dbReference type="Rhea" id="RHEA-COMP:10000"/>
        <dbReference type="Rhea" id="RHEA-COMP:10001"/>
        <dbReference type="ChEBI" id="CHEBI:15377"/>
        <dbReference type="ChEBI" id="CHEBI:15378"/>
        <dbReference type="ChEBI" id="CHEBI:33737"/>
        <dbReference type="ChEBI" id="CHEBI:33738"/>
        <dbReference type="ChEBI" id="CHEBI:57623"/>
        <dbReference type="ChEBI" id="CHEBI:128753"/>
        <dbReference type="EC" id="1.17.7.4"/>
    </reaction>
</comment>
<dbReference type="Pfam" id="PF02401">
    <property type="entry name" value="LYTB"/>
    <property type="match status" value="1"/>
</dbReference>
<comment type="function">
    <text evidence="6">Catalyzes the conversion of 1-hydroxy-2-methyl-2-(E)-butenyl 4-diphosphate (HMBPP) into a mixture of isopentenyl diphosphate (IPP) and dimethylallyl diphosphate (DMAPP). Acts in the terminal step of the DOXP/MEP pathway for isoprenoid precursor biosynthesis.</text>
</comment>
<keyword evidence="6 7" id="KW-0560">Oxidoreductase</keyword>